<dbReference type="NCBIfam" id="TIGR04183">
    <property type="entry name" value="Por_Secre_tail"/>
    <property type="match status" value="1"/>
</dbReference>
<evidence type="ECO:0000259" key="2">
    <source>
        <dbReference type="Pfam" id="PF18962"/>
    </source>
</evidence>
<gene>
    <name evidence="4" type="ORF">FEM55_17180</name>
</gene>
<sequence>MIYNIFLVFISFILLPTAAISQNISSTCNPGDPDGTPGCPAGNCPDGNPDPISIPVLRASDPNEIIGQAGYDSLHWVSYKQTQEYKVLFENDPEFATAPAQNVTVYVPIHAKLNPASLRISDFGFGSFNFSVPANTSIYTNRLDVRDSLGIFVDVTAGLDAANRRAFWIFQSIDPVTGLAATLPANSGFLPVNDSLIHNGEGYVTFTIIPSPQSQTQDTITAKASIIFDTEETIETNLWRNTIDAGLPVSKVNPLTASTSSTSIKIEWDGKDDLNGSGIKSYSLYVSEDESPFSLYEQGITGTSTVFKGKKNSTYCFFTIANDHVGNVEALKSSCEATITINGNPLPVTWLFVKGRQTSEGVRLDWATVMEYEAEKFVIQRSFDGLQFQEIGEVAAVGNSNQTNNYDFTDSEVMSLGLKTVYYRLMQLDLSGKQNASRILAIQLKQNFAEAQIAAYPNPFSNHITLEILNVVSTSERDQVEMFAINGKRVYKRKLKNISSSTVLLNDLPILPQGIYLLRTSIDGKLYTMKMIKE</sequence>
<feature type="domain" description="DUF7619" evidence="3">
    <location>
        <begin position="194"/>
        <end position="241"/>
    </location>
</feature>
<reference evidence="4 5" key="1">
    <citation type="submission" date="2019-05" db="EMBL/GenBank/DDBJ databases">
        <authorList>
            <person name="Qu J.-H."/>
        </authorList>
    </citation>
    <scope>NUCLEOTIDE SEQUENCE [LARGE SCALE GENOMIC DNA]</scope>
    <source>
        <strain evidence="4 5">Z12</strain>
    </source>
</reference>
<feature type="domain" description="Secretion system C-terminal sorting" evidence="2">
    <location>
        <begin position="456"/>
        <end position="532"/>
    </location>
</feature>
<accession>A0A5R9K8B5</accession>
<name>A0A5R9K8B5_9BACT</name>
<dbReference type="RefSeq" id="WP_138282636.1">
    <property type="nucleotide sequence ID" value="NZ_BMGE01000005.1"/>
</dbReference>
<evidence type="ECO:0000256" key="1">
    <source>
        <dbReference type="SAM" id="SignalP"/>
    </source>
</evidence>
<protein>
    <submittedName>
        <fullName evidence="4">T9SS type A sorting domain-containing protein</fullName>
    </submittedName>
</protein>
<evidence type="ECO:0000313" key="5">
    <source>
        <dbReference type="Proteomes" id="UP000309788"/>
    </source>
</evidence>
<dbReference type="Pfam" id="PF24595">
    <property type="entry name" value="DUF7619"/>
    <property type="match status" value="1"/>
</dbReference>
<dbReference type="Pfam" id="PF18962">
    <property type="entry name" value="Por_Secre_tail"/>
    <property type="match status" value="1"/>
</dbReference>
<dbReference type="Gene3D" id="2.60.40.10">
    <property type="entry name" value="Immunoglobulins"/>
    <property type="match status" value="1"/>
</dbReference>
<dbReference type="AlphaFoldDB" id="A0A5R9K8B5"/>
<feature type="chain" id="PRO_5024287304" evidence="1">
    <location>
        <begin position="22"/>
        <end position="534"/>
    </location>
</feature>
<dbReference type="InterPro" id="IPR036116">
    <property type="entry name" value="FN3_sf"/>
</dbReference>
<dbReference type="SUPFAM" id="SSF49265">
    <property type="entry name" value="Fibronectin type III"/>
    <property type="match status" value="1"/>
</dbReference>
<proteinExistence type="predicted"/>
<comment type="caution">
    <text evidence="4">The sequence shown here is derived from an EMBL/GenBank/DDBJ whole genome shotgun (WGS) entry which is preliminary data.</text>
</comment>
<dbReference type="InterPro" id="IPR055353">
    <property type="entry name" value="DUF7619"/>
</dbReference>
<evidence type="ECO:0000313" key="4">
    <source>
        <dbReference type="EMBL" id="TLU90301.1"/>
    </source>
</evidence>
<dbReference type="OrthoDB" id="9805017at2"/>
<dbReference type="Proteomes" id="UP000309788">
    <property type="component" value="Unassembled WGS sequence"/>
</dbReference>
<dbReference type="EMBL" id="VCEI01000028">
    <property type="protein sequence ID" value="TLU90301.1"/>
    <property type="molecule type" value="Genomic_DNA"/>
</dbReference>
<organism evidence="4 5">
    <name type="scientific">Dyadobacter sediminis</name>
    <dbReference type="NCBI Taxonomy" id="1493691"/>
    <lineage>
        <taxon>Bacteria</taxon>
        <taxon>Pseudomonadati</taxon>
        <taxon>Bacteroidota</taxon>
        <taxon>Cytophagia</taxon>
        <taxon>Cytophagales</taxon>
        <taxon>Spirosomataceae</taxon>
        <taxon>Dyadobacter</taxon>
    </lineage>
</organism>
<evidence type="ECO:0000259" key="3">
    <source>
        <dbReference type="Pfam" id="PF24595"/>
    </source>
</evidence>
<feature type="signal peptide" evidence="1">
    <location>
        <begin position="1"/>
        <end position="21"/>
    </location>
</feature>
<dbReference type="InterPro" id="IPR026444">
    <property type="entry name" value="Secre_tail"/>
</dbReference>
<dbReference type="InterPro" id="IPR013783">
    <property type="entry name" value="Ig-like_fold"/>
</dbReference>
<keyword evidence="5" id="KW-1185">Reference proteome</keyword>
<keyword evidence="1" id="KW-0732">Signal</keyword>